<keyword evidence="5" id="KW-1133">Transmembrane helix</keyword>
<keyword evidence="5" id="KW-0812">Transmembrane</keyword>
<dbReference type="Pfam" id="PF01569">
    <property type="entry name" value="PAP2"/>
    <property type="match status" value="1"/>
</dbReference>
<dbReference type="EC" id="2.7.1.107" evidence="7"/>
<dbReference type="SUPFAM" id="SSF48317">
    <property type="entry name" value="Acid phosphatase/Vanadium-dependent haloperoxidase"/>
    <property type="match status" value="1"/>
</dbReference>
<dbReference type="PANTHER" id="PTHR34299:SF1">
    <property type="entry name" value="DIACYLGLYCEROL KINASE"/>
    <property type="match status" value="1"/>
</dbReference>
<evidence type="ECO:0000256" key="2">
    <source>
        <dbReference type="PIRSR" id="PIRSR600829-2"/>
    </source>
</evidence>
<dbReference type="AlphaFoldDB" id="A0A953J6M8"/>
<dbReference type="Gene3D" id="1.20.144.10">
    <property type="entry name" value="Phosphatidic acid phosphatase type 2/haloperoxidase"/>
    <property type="match status" value="1"/>
</dbReference>
<evidence type="ECO:0000259" key="6">
    <source>
        <dbReference type="SMART" id="SM00014"/>
    </source>
</evidence>
<dbReference type="GO" id="GO:0008654">
    <property type="term" value="P:phospholipid biosynthetic process"/>
    <property type="evidence" value="ECO:0007669"/>
    <property type="project" value="InterPro"/>
</dbReference>
<feature type="transmembrane region" description="Helical" evidence="5">
    <location>
        <begin position="134"/>
        <end position="153"/>
    </location>
</feature>
<keyword evidence="3" id="KW-0547">Nucleotide-binding</keyword>
<dbReference type="Gene3D" id="1.10.3830.10">
    <property type="entry name" value="Diacylglycerol kinase (DAGK) domain"/>
    <property type="match status" value="1"/>
</dbReference>
<dbReference type="CDD" id="cd14265">
    <property type="entry name" value="UDPK_IM_like"/>
    <property type="match status" value="1"/>
</dbReference>
<feature type="binding site" evidence="2">
    <location>
        <position position="5"/>
    </location>
    <ligand>
        <name>substrate</name>
    </ligand>
</feature>
<dbReference type="PANTHER" id="PTHR34299">
    <property type="entry name" value="DIACYLGLYCEROL KINASE"/>
    <property type="match status" value="1"/>
</dbReference>
<reference evidence="7" key="1">
    <citation type="journal article" date="2021" name="bioRxiv">
        <title>Unraveling nitrogen, sulfur and carbon metabolic pathways and microbial community transcriptional responses to substrate deprivation and toxicity stresses in a bioreactor mimicking anoxic brackish coastal sediment conditions.</title>
        <authorList>
            <person name="Martins P.D."/>
            <person name="Echeveste M.J."/>
            <person name="Arshad A."/>
            <person name="Kurth J."/>
            <person name="Ouboter H."/>
            <person name="Jetten M.S.M."/>
            <person name="Welte C.U."/>
        </authorList>
    </citation>
    <scope>NUCLEOTIDE SEQUENCE</scope>
    <source>
        <strain evidence="7">MAG_39</strain>
    </source>
</reference>
<evidence type="ECO:0000256" key="4">
    <source>
        <dbReference type="PIRSR" id="PIRSR600829-4"/>
    </source>
</evidence>
<name>A0A953J6M8_9BACT</name>
<dbReference type="InterPro" id="IPR000829">
    <property type="entry name" value="DAGK"/>
</dbReference>
<evidence type="ECO:0000256" key="1">
    <source>
        <dbReference type="PIRSR" id="PIRSR600829-1"/>
    </source>
</evidence>
<dbReference type="PROSITE" id="PS01069">
    <property type="entry name" value="DAGK_PROKAR"/>
    <property type="match status" value="1"/>
</dbReference>
<organism evidence="7 8">
    <name type="scientific">Candidatus Nitrobium versatile</name>
    <dbReference type="NCBI Taxonomy" id="2884831"/>
    <lineage>
        <taxon>Bacteria</taxon>
        <taxon>Pseudomonadati</taxon>
        <taxon>Nitrospirota</taxon>
        <taxon>Nitrospiria</taxon>
        <taxon>Nitrospirales</taxon>
        <taxon>Nitrospiraceae</taxon>
        <taxon>Candidatus Nitrobium</taxon>
    </lineage>
</organism>
<accession>A0A953J6M8</accession>
<dbReference type="InterPro" id="IPR036938">
    <property type="entry name" value="PAP2/HPO_sf"/>
</dbReference>
<feature type="binding site" evidence="3">
    <location>
        <position position="5"/>
    </location>
    <ligand>
        <name>ATP</name>
        <dbReference type="ChEBI" id="CHEBI:30616"/>
    </ligand>
</feature>
<dbReference type="SMART" id="SM00014">
    <property type="entry name" value="acidPPc"/>
    <property type="match status" value="1"/>
</dbReference>
<feature type="transmembrane region" description="Helical" evidence="5">
    <location>
        <begin position="51"/>
        <end position="71"/>
    </location>
</feature>
<feature type="active site" description="Proton acceptor" evidence="1">
    <location>
        <position position="65"/>
    </location>
</feature>
<gene>
    <name evidence="7" type="ORF">K8I29_10590</name>
</gene>
<protein>
    <submittedName>
        <fullName evidence="7">Diacylglycerol kinase</fullName>
        <ecNumber evidence="7">2.7.1.107</ecNumber>
    </submittedName>
</protein>
<dbReference type="EMBL" id="JAIOIV010000082">
    <property type="protein sequence ID" value="MBZ0156638.1"/>
    <property type="molecule type" value="Genomic_DNA"/>
</dbReference>
<reference evidence="7" key="2">
    <citation type="submission" date="2021-08" db="EMBL/GenBank/DDBJ databases">
        <authorList>
            <person name="Dalcin Martins P."/>
        </authorList>
    </citation>
    <scope>NUCLEOTIDE SEQUENCE</scope>
    <source>
        <strain evidence="7">MAG_39</strain>
    </source>
</reference>
<dbReference type="InterPro" id="IPR033717">
    <property type="entry name" value="UDPK"/>
</dbReference>
<feature type="binding site" evidence="3">
    <location>
        <begin position="90"/>
        <end position="91"/>
    </location>
    <ligand>
        <name>ATP</name>
        <dbReference type="ChEBI" id="CHEBI:30616"/>
    </ligand>
</feature>
<feature type="binding site" evidence="3">
    <location>
        <position position="72"/>
    </location>
    <ligand>
        <name>ATP</name>
        <dbReference type="ChEBI" id="CHEBI:30616"/>
    </ligand>
</feature>
<feature type="transmembrane region" description="Helical" evidence="5">
    <location>
        <begin position="173"/>
        <end position="199"/>
    </location>
</feature>
<feature type="transmembrane region" description="Helical" evidence="5">
    <location>
        <begin position="27"/>
        <end position="44"/>
    </location>
</feature>
<comment type="caution">
    <text evidence="7">The sequence shown here is derived from an EMBL/GenBank/DDBJ whole genome shotgun (WGS) entry which is preliminary data.</text>
</comment>
<dbReference type="GO" id="GO:0016020">
    <property type="term" value="C:membrane"/>
    <property type="evidence" value="ECO:0007669"/>
    <property type="project" value="InterPro"/>
</dbReference>
<dbReference type="GO" id="GO:0004143">
    <property type="term" value="F:ATP-dependent diacylglycerol kinase activity"/>
    <property type="evidence" value="ECO:0007669"/>
    <property type="project" value="UniProtKB-EC"/>
</dbReference>
<feature type="domain" description="Phosphatidic acid phosphatase type 2/haloperoxidase" evidence="6">
    <location>
        <begin position="97"/>
        <end position="228"/>
    </location>
</feature>
<evidence type="ECO:0000256" key="5">
    <source>
        <dbReference type="SAM" id="Phobius"/>
    </source>
</evidence>
<keyword evidence="4" id="KW-0460">Magnesium</keyword>
<feature type="binding site" evidence="4">
    <location>
        <position position="72"/>
    </location>
    <ligand>
        <name>a divalent metal cation</name>
        <dbReference type="ChEBI" id="CHEBI:60240"/>
    </ligand>
</feature>
<evidence type="ECO:0000313" key="7">
    <source>
        <dbReference type="EMBL" id="MBZ0156638.1"/>
    </source>
</evidence>
<keyword evidence="5" id="KW-0472">Membrane</keyword>
<keyword evidence="7" id="KW-0418">Kinase</keyword>
<sequence>MPLRRWVDSANHAIEGILFAARTQRHVRYHLYSAALILLLSYILGVSRIDFLVISIAVILVLLAEMINTSIEYVVDLLSPEHREAARIAKDVAAGAVLITAFGAAVLGYIILFPYLREVFERGLYIAKHSREEVSLIAAILVLISVIVLKSYLGKGHPLRGGMPSGHTALAFSIWIAVTYSTESFVVSLLSFVLAILIARSRVTVRAHSPLEVTFGALLGAGITFLLFLIFS</sequence>
<dbReference type="GO" id="GO:0046872">
    <property type="term" value="F:metal ion binding"/>
    <property type="evidence" value="ECO:0007669"/>
    <property type="project" value="UniProtKB-KW"/>
</dbReference>
<evidence type="ECO:0000256" key="3">
    <source>
        <dbReference type="PIRSR" id="PIRSR600829-3"/>
    </source>
</evidence>
<evidence type="ECO:0000313" key="8">
    <source>
        <dbReference type="Proteomes" id="UP000705867"/>
    </source>
</evidence>
<dbReference type="Proteomes" id="UP000705867">
    <property type="component" value="Unassembled WGS sequence"/>
</dbReference>
<comment type="cofactor">
    <cofactor evidence="4">
        <name>Mg(2+)</name>
        <dbReference type="ChEBI" id="CHEBI:18420"/>
    </cofactor>
    <text evidence="4">Mn(2+), Zn(2+), Cd(2+) and Co(2+) support activity to lesser extents.</text>
</comment>
<keyword evidence="3" id="KW-0067">ATP-binding</keyword>
<feature type="transmembrane region" description="Helical" evidence="5">
    <location>
        <begin position="91"/>
        <end position="113"/>
    </location>
</feature>
<feature type="binding site" evidence="2">
    <location>
        <position position="65"/>
    </location>
    <ligand>
        <name>substrate</name>
    </ligand>
</feature>
<proteinExistence type="predicted"/>
<keyword evidence="7" id="KW-0808">Transferase</keyword>
<dbReference type="GO" id="GO:0005524">
    <property type="term" value="F:ATP binding"/>
    <property type="evidence" value="ECO:0007669"/>
    <property type="project" value="UniProtKB-KW"/>
</dbReference>
<dbReference type="Pfam" id="PF01219">
    <property type="entry name" value="DAGK_prokar"/>
    <property type="match status" value="1"/>
</dbReference>
<dbReference type="InterPro" id="IPR000326">
    <property type="entry name" value="PAP2/HPO"/>
</dbReference>
<feature type="transmembrane region" description="Helical" evidence="5">
    <location>
        <begin position="211"/>
        <end position="231"/>
    </location>
</feature>
<keyword evidence="4" id="KW-0479">Metal-binding</keyword>